<dbReference type="OrthoDB" id="6149413at2759"/>
<sequence>MADSVSGEVRGLIRDREEPFNILVVGHVGVGKSTLINSAHVAVAKKWTELAWCGGGGAGSNNTTFFMPYTMFKPATMTVPIDGYHETIKMWDFAGMENLAEETYIELIGLALEGRVPEKTSLMPLLKDTSLSPSALARRFDEIVQKQRFHRVIMVCDANRDLPENLVQTVKRATKTQDGRQIPIFVVFSMMDRVDDANSPQYIQRREEALKAFQLKGNLERFFETGLYSDCNPSCSRAPDKRFNRNDEIDNILLTMWRVLLNPAYDRSLRSLSARCGPLIPPSALSRRSPRSHGAFTALTALAPRSLGARFLIAILGALTAKVLSMFKTIAEVTARVALSPRCRRSHGAVGALNGALAALSALSRRSGQNEVAVRAR</sequence>
<accession>A0A8J9YPQ8</accession>
<evidence type="ECO:0000313" key="2">
    <source>
        <dbReference type="Proteomes" id="UP000838412"/>
    </source>
</evidence>
<dbReference type="InterPro" id="IPR027417">
    <property type="entry name" value="P-loop_NTPase"/>
</dbReference>
<evidence type="ECO:0000313" key="1">
    <source>
        <dbReference type="EMBL" id="CAH1240386.1"/>
    </source>
</evidence>
<dbReference type="AlphaFoldDB" id="A0A8J9YPQ8"/>
<protein>
    <submittedName>
        <fullName evidence="1">Hypp6005 protein</fullName>
    </submittedName>
</protein>
<name>A0A8J9YPQ8_BRALA</name>
<dbReference type="Gene3D" id="3.40.50.300">
    <property type="entry name" value="P-loop containing nucleotide triphosphate hydrolases"/>
    <property type="match status" value="1"/>
</dbReference>
<organism evidence="1 2">
    <name type="scientific">Branchiostoma lanceolatum</name>
    <name type="common">Common lancelet</name>
    <name type="synonym">Amphioxus lanceolatum</name>
    <dbReference type="NCBI Taxonomy" id="7740"/>
    <lineage>
        <taxon>Eukaryota</taxon>
        <taxon>Metazoa</taxon>
        <taxon>Chordata</taxon>
        <taxon>Cephalochordata</taxon>
        <taxon>Leptocardii</taxon>
        <taxon>Amphioxiformes</taxon>
        <taxon>Branchiostomatidae</taxon>
        <taxon>Branchiostoma</taxon>
    </lineage>
</organism>
<gene>
    <name evidence="1" type="primary">Hypp6005</name>
    <name evidence="1" type="ORF">BLAG_LOCUS4363</name>
</gene>
<keyword evidence="2" id="KW-1185">Reference proteome</keyword>
<proteinExistence type="predicted"/>
<dbReference type="EMBL" id="OV696696">
    <property type="protein sequence ID" value="CAH1240386.1"/>
    <property type="molecule type" value="Genomic_DNA"/>
</dbReference>
<dbReference type="Proteomes" id="UP000838412">
    <property type="component" value="Chromosome 11"/>
</dbReference>
<dbReference type="SUPFAM" id="SSF52540">
    <property type="entry name" value="P-loop containing nucleoside triphosphate hydrolases"/>
    <property type="match status" value="1"/>
</dbReference>
<reference evidence="1" key="1">
    <citation type="submission" date="2022-01" db="EMBL/GenBank/DDBJ databases">
        <authorList>
            <person name="Braso-Vives M."/>
        </authorList>
    </citation>
    <scope>NUCLEOTIDE SEQUENCE</scope>
</reference>
<dbReference type="CDD" id="cd00882">
    <property type="entry name" value="Ras_like_GTPase"/>
    <property type="match status" value="1"/>
</dbReference>
<dbReference type="PRINTS" id="PR00449">
    <property type="entry name" value="RASTRNSFRMNG"/>
</dbReference>